<dbReference type="EMBL" id="VHSH01000003">
    <property type="protein sequence ID" value="TQV80400.1"/>
    <property type="molecule type" value="Genomic_DNA"/>
</dbReference>
<protein>
    <submittedName>
        <fullName evidence="1">PilZ domain-containing protein</fullName>
    </submittedName>
</protein>
<dbReference type="Proteomes" id="UP000315252">
    <property type="component" value="Unassembled WGS sequence"/>
</dbReference>
<proteinExistence type="predicted"/>
<reference evidence="1 2" key="1">
    <citation type="submission" date="2019-06" db="EMBL/GenBank/DDBJ databases">
        <title>Whole genome sequence for Rhodospirillaceae sp. R148.</title>
        <authorList>
            <person name="Wang G."/>
        </authorList>
    </citation>
    <scope>NUCLEOTIDE SEQUENCE [LARGE SCALE GENOMIC DNA]</scope>
    <source>
        <strain evidence="1 2">R148</strain>
    </source>
</reference>
<organism evidence="1 2">
    <name type="scientific">Denitrobaculum tricleocarpae</name>
    <dbReference type="NCBI Taxonomy" id="2591009"/>
    <lineage>
        <taxon>Bacteria</taxon>
        <taxon>Pseudomonadati</taxon>
        <taxon>Pseudomonadota</taxon>
        <taxon>Alphaproteobacteria</taxon>
        <taxon>Rhodospirillales</taxon>
        <taxon>Rhodospirillaceae</taxon>
        <taxon>Denitrobaculum</taxon>
    </lineage>
</organism>
<keyword evidence="2" id="KW-1185">Reference proteome</keyword>
<dbReference type="OrthoDB" id="8478977at2"/>
<evidence type="ECO:0000313" key="1">
    <source>
        <dbReference type="EMBL" id="TQV80400.1"/>
    </source>
</evidence>
<name>A0A545TT53_9PROT</name>
<accession>A0A545TT53</accession>
<dbReference type="Gene3D" id="2.40.10.220">
    <property type="entry name" value="predicted glycosyltransferase like domains"/>
    <property type="match status" value="1"/>
</dbReference>
<comment type="caution">
    <text evidence="1">The sequence shown here is derived from an EMBL/GenBank/DDBJ whole genome shotgun (WGS) entry which is preliminary data.</text>
</comment>
<dbReference type="AlphaFoldDB" id="A0A545TT53"/>
<sequence>MSKIVAITQKERRRDLRRSVSFDGLVNDGPVSVIDISASGVGARVLDTPGPMAVGDEGYEIEIVPSHGSDTHGNDTARSFEVGSEATLTVLKDGDRILSVSIEIVRFDPEADSLGARFINIADEQYRVIERLVTGRPIKK</sequence>
<evidence type="ECO:0000313" key="2">
    <source>
        <dbReference type="Proteomes" id="UP000315252"/>
    </source>
</evidence>
<gene>
    <name evidence="1" type="ORF">FKG95_09445</name>
</gene>
<dbReference type="RefSeq" id="WP_142896113.1">
    <property type="nucleotide sequence ID" value="NZ_ML660054.1"/>
</dbReference>